<dbReference type="InterPro" id="IPR000999">
    <property type="entry name" value="RNase_III_dom"/>
</dbReference>
<dbReference type="Proteomes" id="UP000054342">
    <property type="component" value="Unassembled WGS sequence"/>
</dbReference>
<evidence type="ECO:0000259" key="1">
    <source>
        <dbReference type="PROSITE" id="PS50142"/>
    </source>
</evidence>
<dbReference type="OrthoDB" id="67027at2759"/>
<dbReference type="HOGENOM" id="CLU_000907_3_2_1"/>
<dbReference type="STRING" id="348802.A0A0D2FL25"/>
<proteinExistence type="predicted"/>
<evidence type="ECO:0000313" key="3">
    <source>
        <dbReference type="Proteomes" id="UP000054342"/>
    </source>
</evidence>
<dbReference type="GO" id="GO:0006396">
    <property type="term" value="P:RNA processing"/>
    <property type="evidence" value="ECO:0007669"/>
    <property type="project" value="InterPro"/>
</dbReference>
<sequence>MRAEKIYYTARSLFARFLAPKWPFTDPRRSVRNGQSSRCREDDPLYFENAEYLEGAMATAGTSSPNDVPGKQKGNKRLALVGDALIILDDRYADGISTEQGGNLVSSRGFTRHLNGLGTERGLPRYIKLSPCQQGNAPPTTMASTVEVIIGAVWEDSGKDLDLVRVVVRALDLTE</sequence>
<dbReference type="AlphaFoldDB" id="A0A0D2FL25"/>
<accession>A0A0D2FL25</accession>
<dbReference type="SUPFAM" id="SSF69065">
    <property type="entry name" value="RNase III domain-like"/>
    <property type="match status" value="1"/>
</dbReference>
<dbReference type="GO" id="GO:0004525">
    <property type="term" value="F:ribonuclease III activity"/>
    <property type="evidence" value="ECO:0007669"/>
    <property type="project" value="InterPro"/>
</dbReference>
<feature type="domain" description="RNase III" evidence="1">
    <location>
        <begin position="114"/>
        <end position="158"/>
    </location>
</feature>
<keyword evidence="3" id="KW-1185">Reference proteome</keyword>
<dbReference type="Gene3D" id="1.10.1520.10">
    <property type="entry name" value="Ribonuclease III domain"/>
    <property type="match status" value="1"/>
</dbReference>
<gene>
    <name evidence="2" type="ORF">PV05_01033</name>
</gene>
<reference evidence="2 3" key="1">
    <citation type="submission" date="2015-01" db="EMBL/GenBank/DDBJ databases">
        <title>The Genome Sequence of Exophiala xenobiotica CBS118157.</title>
        <authorList>
            <consortium name="The Broad Institute Genomics Platform"/>
            <person name="Cuomo C."/>
            <person name="de Hoog S."/>
            <person name="Gorbushina A."/>
            <person name="Stielow B."/>
            <person name="Teixiera M."/>
            <person name="Abouelleil A."/>
            <person name="Chapman S.B."/>
            <person name="Priest M."/>
            <person name="Young S.K."/>
            <person name="Wortman J."/>
            <person name="Nusbaum C."/>
            <person name="Birren B."/>
        </authorList>
    </citation>
    <scope>NUCLEOTIDE SEQUENCE [LARGE SCALE GENOMIC DNA]</scope>
    <source>
        <strain evidence="2 3">CBS 118157</strain>
    </source>
</reference>
<protein>
    <recommendedName>
        <fullName evidence="1">RNase III domain-containing protein</fullName>
    </recommendedName>
</protein>
<dbReference type="PROSITE" id="PS50142">
    <property type="entry name" value="RNASE_3_2"/>
    <property type="match status" value="1"/>
</dbReference>
<evidence type="ECO:0000313" key="2">
    <source>
        <dbReference type="EMBL" id="KIW60849.1"/>
    </source>
</evidence>
<dbReference type="RefSeq" id="XP_013321433.1">
    <property type="nucleotide sequence ID" value="XM_013465979.1"/>
</dbReference>
<dbReference type="InterPro" id="IPR036389">
    <property type="entry name" value="RNase_III_sf"/>
</dbReference>
<dbReference type="GeneID" id="25322941"/>
<name>A0A0D2FL25_9EURO</name>
<organism evidence="2 3">
    <name type="scientific">Exophiala xenobiotica</name>
    <dbReference type="NCBI Taxonomy" id="348802"/>
    <lineage>
        <taxon>Eukaryota</taxon>
        <taxon>Fungi</taxon>
        <taxon>Dikarya</taxon>
        <taxon>Ascomycota</taxon>
        <taxon>Pezizomycotina</taxon>
        <taxon>Eurotiomycetes</taxon>
        <taxon>Chaetothyriomycetidae</taxon>
        <taxon>Chaetothyriales</taxon>
        <taxon>Herpotrichiellaceae</taxon>
        <taxon>Exophiala</taxon>
    </lineage>
</organism>
<dbReference type="EMBL" id="KN847317">
    <property type="protein sequence ID" value="KIW60849.1"/>
    <property type="molecule type" value="Genomic_DNA"/>
</dbReference>